<evidence type="ECO:0008006" key="3">
    <source>
        <dbReference type="Google" id="ProtNLM"/>
    </source>
</evidence>
<accession>A0A6J5VA02</accession>
<dbReference type="AlphaFoldDB" id="A0A6J5VA02"/>
<dbReference type="Gene3D" id="1.10.510.10">
    <property type="entry name" value="Transferase(Phosphotransferase) domain 1"/>
    <property type="match status" value="1"/>
</dbReference>
<organism evidence="1 2">
    <name type="scientific">Prunus armeniaca</name>
    <name type="common">Apricot</name>
    <name type="synonym">Armeniaca vulgaris</name>
    <dbReference type="NCBI Taxonomy" id="36596"/>
    <lineage>
        <taxon>Eukaryota</taxon>
        <taxon>Viridiplantae</taxon>
        <taxon>Streptophyta</taxon>
        <taxon>Embryophyta</taxon>
        <taxon>Tracheophyta</taxon>
        <taxon>Spermatophyta</taxon>
        <taxon>Magnoliopsida</taxon>
        <taxon>eudicotyledons</taxon>
        <taxon>Gunneridae</taxon>
        <taxon>Pentapetalae</taxon>
        <taxon>rosids</taxon>
        <taxon>fabids</taxon>
        <taxon>Rosales</taxon>
        <taxon>Rosaceae</taxon>
        <taxon>Amygdaloideae</taxon>
        <taxon>Amygdaleae</taxon>
        <taxon>Prunus</taxon>
    </lineage>
</organism>
<dbReference type="EMBL" id="CAEKDK010000007">
    <property type="protein sequence ID" value="CAB4285876.1"/>
    <property type="molecule type" value="Genomic_DNA"/>
</dbReference>
<name>A0A6J5VA02_PRUAR</name>
<sequence length="134" mass="15363">MLVDRMKHDDRTDVRNFGEILLEMIKGRLVMSETQVEVQEDQLQMALTADEAARGSMVDPLIRQTCLDQSLKTLMEICVRCLCKDPADRSSIEDVLWNLQYAEQVQDAWLGGESRSNEGSPTDVSYGLMQREWH</sequence>
<dbReference type="SUPFAM" id="SSF56112">
    <property type="entry name" value="Protein kinase-like (PK-like)"/>
    <property type="match status" value="1"/>
</dbReference>
<evidence type="ECO:0000313" key="1">
    <source>
        <dbReference type="EMBL" id="CAB4285876.1"/>
    </source>
</evidence>
<dbReference type="Proteomes" id="UP000507222">
    <property type="component" value="Unassembled WGS sequence"/>
</dbReference>
<evidence type="ECO:0000313" key="2">
    <source>
        <dbReference type="Proteomes" id="UP000507222"/>
    </source>
</evidence>
<dbReference type="InterPro" id="IPR011009">
    <property type="entry name" value="Kinase-like_dom_sf"/>
</dbReference>
<gene>
    <name evidence="1" type="ORF">CURHAP_LOCUS41876</name>
</gene>
<reference evidence="1 2" key="1">
    <citation type="submission" date="2020-05" db="EMBL/GenBank/DDBJ databases">
        <authorList>
            <person name="Campoy J."/>
            <person name="Schneeberger K."/>
            <person name="Spophaly S."/>
        </authorList>
    </citation>
    <scope>NUCLEOTIDE SEQUENCE [LARGE SCALE GENOMIC DNA]</scope>
    <source>
        <strain evidence="1">PruArmRojPasFocal</strain>
    </source>
</reference>
<protein>
    <recommendedName>
        <fullName evidence="3">Protein kinase domain-containing protein</fullName>
    </recommendedName>
</protein>
<proteinExistence type="predicted"/>